<keyword evidence="11" id="KW-1185">Reference proteome</keyword>
<feature type="transmembrane region" description="Helical" evidence="8">
    <location>
        <begin position="311"/>
        <end position="332"/>
    </location>
</feature>
<keyword evidence="4 7" id="KW-0812">Transmembrane</keyword>
<evidence type="ECO:0000256" key="4">
    <source>
        <dbReference type="ARBA" id="ARBA00022692"/>
    </source>
</evidence>
<feature type="transmembrane region" description="Helical" evidence="8">
    <location>
        <begin position="250"/>
        <end position="270"/>
    </location>
</feature>
<dbReference type="GO" id="GO:0005886">
    <property type="term" value="C:plasma membrane"/>
    <property type="evidence" value="ECO:0007669"/>
    <property type="project" value="UniProtKB-SubCell"/>
</dbReference>
<evidence type="ECO:0000313" key="11">
    <source>
        <dbReference type="Proteomes" id="UP000214588"/>
    </source>
</evidence>
<dbReference type="GO" id="GO:0042773">
    <property type="term" value="P:ATP synthesis coupled electron transport"/>
    <property type="evidence" value="ECO:0007669"/>
    <property type="project" value="InterPro"/>
</dbReference>
<dbReference type="InterPro" id="IPR001750">
    <property type="entry name" value="ND/Mrp_TM"/>
</dbReference>
<evidence type="ECO:0000256" key="5">
    <source>
        <dbReference type="ARBA" id="ARBA00022989"/>
    </source>
</evidence>
<feature type="transmembrane region" description="Helical" evidence="8">
    <location>
        <begin position="463"/>
        <end position="483"/>
    </location>
</feature>
<dbReference type="PANTHER" id="PTHR42703">
    <property type="entry name" value="NADH DEHYDROGENASE"/>
    <property type="match status" value="1"/>
</dbReference>
<protein>
    <submittedName>
        <fullName evidence="10">NADH-quinone oxidoreductase subunit N</fullName>
    </submittedName>
</protein>
<feature type="transmembrane region" description="Helical" evidence="8">
    <location>
        <begin position="376"/>
        <end position="397"/>
    </location>
</feature>
<feature type="domain" description="NADH:quinone oxidoreductase/Mrp antiporter transmembrane" evidence="9">
    <location>
        <begin position="134"/>
        <end position="429"/>
    </location>
</feature>
<dbReference type="AlphaFoldDB" id="A0A226C0L0"/>
<feature type="transmembrane region" description="Helical" evidence="8">
    <location>
        <begin position="286"/>
        <end position="304"/>
    </location>
</feature>
<name>A0A226C0L0_9FIRM</name>
<dbReference type="InterPro" id="IPR050586">
    <property type="entry name" value="CPA3_Na-H_Antiporter_D"/>
</dbReference>
<feature type="transmembrane region" description="Helical" evidence="8">
    <location>
        <begin position="338"/>
        <end position="364"/>
    </location>
</feature>
<accession>A0A226C0L0</accession>
<dbReference type="GO" id="GO:0008137">
    <property type="term" value="F:NADH dehydrogenase (ubiquinone) activity"/>
    <property type="evidence" value="ECO:0007669"/>
    <property type="project" value="InterPro"/>
</dbReference>
<dbReference type="RefSeq" id="WP_089023370.1">
    <property type="nucleotide sequence ID" value="NZ_NIQC01000010.1"/>
</dbReference>
<dbReference type="InterPro" id="IPR003918">
    <property type="entry name" value="NADH_UbQ_OxRdtase"/>
</dbReference>
<feature type="transmembrane region" description="Helical" evidence="8">
    <location>
        <begin position="6"/>
        <end position="28"/>
    </location>
</feature>
<evidence type="ECO:0000256" key="3">
    <source>
        <dbReference type="ARBA" id="ARBA00022475"/>
    </source>
</evidence>
<proteinExistence type="inferred from homology"/>
<comment type="similarity">
    <text evidence="2">Belongs to the CPA3 antiporters (TC 2.A.63) subunit D family.</text>
</comment>
<evidence type="ECO:0000256" key="2">
    <source>
        <dbReference type="ARBA" id="ARBA00005346"/>
    </source>
</evidence>
<feature type="transmembrane region" description="Helical" evidence="8">
    <location>
        <begin position="112"/>
        <end position="131"/>
    </location>
</feature>
<comment type="subcellular location">
    <subcellularLocation>
        <location evidence="1">Cell membrane</location>
        <topology evidence="1">Multi-pass membrane protein</topology>
    </subcellularLocation>
    <subcellularLocation>
        <location evidence="7">Membrane</location>
        <topology evidence="7">Multi-pass membrane protein</topology>
    </subcellularLocation>
</comment>
<evidence type="ECO:0000259" key="9">
    <source>
        <dbReference type="Pfam" id="PF00361"/>
    </source>
</evidence>
<comment type="caution">
    <text evidence="10">The sequence shown here is derived from an EMBL/GenBank/DDBJ whole genome shotgun (WGS) entry which is preliminary data.</text>
</comment>
<dbReference type="OrthoDB" id="9807568at2"/>
<evidence type="ECO:0000313" key="10">
    <source>
        <dbReference type="EMBL" id="OWZ83910.1"/>
    </source>
</evidence>
<reference evidence="10 11" key="1">
    <citation type="submission" date="2017-06" db="EMBL/GenBank/DDBJ databases">
        <title>Draft Genome Sequence of Natranaerobius trueperi halophilic, alkalithermophilic bacteria from soda lakes.</title>
        <authorList>
            <person name="Zhao B."/>
        </authorList>
    </citation>
    <scope>NUCLEOTIDE SEQUENCE [LARGE SCALE GENOMIC DNA]</scope>
    <source>
        <strain evidence="10 11">DSM 18760</strain>
    </source>
</reference>
<dbReference type="PANTHER" id="PTHR42703:SF1">
    <property type="entry name" value="NA(+)_H(+) ANTIPORTER SUBUNIT D1"/>
    <property type="match status" value="1"/>
</dbReference>
<organism evidence="10 11">
    <name type="scientific">Natranaerobius trueperi</name>
    <dbReference type="NCBI Taxonomy" id="759412"/>
    <lineage>
        <taxon>Bacteria</taxon>
        <taxon>Bacillati</taxon>
        <taxon>Bacillota</taxon>
        <taxon>Clostridia</taxon>
        <taxon>Natranaerobiales</taxon>
        <taxon>Natranaerobiaceae</taxon>
        <taxon>Natranaerobius</taxon>
    </lineage>
</organism>
<dbReference type="PRINTS" id="PR01437">
    <property type="entry name" value="NUOXDRDTASE4"/>
</dbReference>
<feature type="transmembrane region" description="Helical" evidence="8">
    <location>
        <begin position="137"/>
        <end position="157"/>
    </location>
</feature>
<evidence type="ECO:0000256" key="6">
    <source>
        <dbReference type="ARBA" id="ARBA00023136"/>
    </source>
</evidence>
<feature type="transmembrane region" description="Helical" evidence="8">
    <location>
        <begin position="40"/>
        <end position="60"/>
    </location>
</feature>
<keyword evidence="5 8" id="KW-1133">Transmembrane helix</keyword>
<dbReference type="Proteomes" id="UP000214588">
    <property type="component" value="Unassembled WGS sequence"/>
</dbReference>
<gene>
    <name evidence="10" type="ORF">CDO51_05855</name>
</gene>
<dbReference type="Pfam" id="PF00361">
    <property type="entry name" value="Proton_antipo_M"/>
    <property type="match status" value="1"/>
</dbReference>
<feature type="transmembrane region" description="Helical" evidence="8">
    <location>
        <begin position="169"/>
        <end position="190"/>
    </location>
</feature>
<sequence length="499" mass="54803">MAWQSHLPIIAVLIGILVSFVLPGFNLWKKDLKEKVTFSALAIMFIISIIMLVEILYNGPFMYEVGSWQAPWGIELNIDYLAVYMTTIITGIALLVFIFASRDLPYELAENALTLYYPLFLLLIASMIGMVVTNDLFNIFVMLEITLITSVAIIAIKENKDTIEASIKYLILNALGSAAILMGIALIYMITGYLNMTFIAEELAANYYKYPSVIMAVVALFLVGFGVKSALFPMYVWLPDAHGSAPSPSSAVLSGLVVKVYIVALVRFYFMVLPSDVLVFMPVNEILLVLGSLGMIFGSMFAIIQEDIKKMLAYSSVGQIGYIFLGIGFLSVTGLQGGLFHILTHAINKSMLFLIAGAIIYATGIRKISDLKGMGLRYPTIMISFTLGALAMVGIPGTNGFISKWYLASGALDSGNAFFVLIILISSMLNGVYYLPIVVNSFFGEFKGCKVFSKQCKKLPWQLTLPITVLSFLVVFIGLFPTLPLDLVEQASEILLSDL</sequence>
<dbReference type="EMBL" id="NIQC01000010">
    <property type="protein sequence ID" value="OWZ83910.1"/>
    <property type="molecule type" value="Genomic_DNA"/>
</dbReference>
<feature type="transmembrane region" description="Helical" evidence="8">
    <location>
        <begin position="210"/>
        <end position="238"/>
    </location>
</feature>
<keyword evidence="3" id="KW-1003">Cell membrane</keyword>
<feature type="transmembrane region" description="Helical" evidence="8">
    <location>
        <begin position="80"/>
        <end position="100"/>
    </location>
</feature>
<evidence type="ECO:0000256" key="7">
    <source>
        <dbReference type="RuleBase" id="RU000320"/>
    </source>
</evidence>
<keyword evidence="6 8" id="KW-0472">Membrane</keyword>
<feature type="transmembrane region" description="Helical" evidence="8">
    <location>
        <begin position="417"/>
        <end position="443"/>
    </location>
</feature>
<evidence type="ECO:0000256" key="8">
    <source>
        <dbReference type="SAM" id="Phobius"/>
    </source>
</evidence>
<evidence type="ECO:0000256" key="1">
    <source>
        <dbReference type="ARBA" id="ARBA00004651"/>
    </source>
</evidence>